<evidence type="ECO:0000313" key="8">
    <source>
        <dbReference type="EMBL" id="GHJ87320.1"/>
    </source>
</evidence>
<feature type="transmembrane region" description="Helical" evidence="6">
    <location>
        <begin position="575"/>
        <end position="592"/>
    </location>
</feature>
<keyword evidence="3 6" id="KW-1133">Transmembrane helix</keyword>
<feature type="transmembrane region" description="Helical" evidence="6">
    <location>
        <begin position="599"/>
        <end position="619"/>
    </location>
</feature>
<feature type="transmembrane region" description="Helical" evidence="6">
    <location>
        <begin position="192"/>
        <end position="216"/>
    </location>
</feature>
<comment type="subcellular location">
    <subcellularLocation>
        <location evidence="1">Membrane</location>
        <topology evidence="1">Multi-pass membrane protein</topology>
    </subcellularLocation>
</comment>
<dbReference type="PANTHER" id="PTHR23502:SF23">
    <property type="entry name" value="FLUCONAZOLE RESISTANCE PROTEIN 1"/>
    <property type="match status" value="1"/>
</dbReference>
<name>A0A8H3TU80_9TREE</name>
<evidence type="ECO:0000313" key="9">
    <source>
        <dbReference type="Proteomes" id="UP000620104"/>
    </source>
</evidence>
<evidence type="ECO:0000259" key="7">
    <source>
        <dbReference type="PROSITE" id="PS50850"/>
    </source>
</evidence>
<organism evidence="8 9">
    <name type="scientific">Naganishia liquefaciens</name>
    <dbReference type="NCBI Taxonomy" id="104408"/>
    <lineage>
        <taxon>Eukaryota</taxon>
        <taxon>Fungi</taxon>
        <taxon>Dikarya</taxon>
        <taxon>Basidiomycota</taxon>
        <taxon>Agaricomycotina</taxon>
        <taxon>Tremellomycetes</taxon>
        <taxon>Filobasidiales</taxon>
        <taxon>Filobasidiaceae</taxon>
        <taxon>Naganishia</taxon>
    </lineage>
</organism>
<dbReference type="GO" id="GO:1990961">
    <property type="term" value="P:xenobiotic detoxification by transmembrane export across the plasma membrane"/>
    <property type="evidence" value="ECO:0007669"/>
    <property type="project" value="TreeGrafter"/>
</dbReference>
<dbReference type="InterPro" id="IPR011701">
    <property type="entry name" value="MFS"/>
</dbReference>
<evidence type="ECO:0000256" key="1">
    <source>
        <dbReference type="ARBA" id="ARBA00004141"/>
    </source>
</evidence>
<feature type="transmembrane region" description="Helical" evidence="6">
    <location>
        <begin position="286"/>
        <end position="308"/>
    </location>
</feature>
<dbReference type="Pfam" id="PF07690">
    <property type="entry name" value="MFS_1"/>
    <property type="match status" value="1"/>
</dbReference>
<feature type="transmembrane region" description="Helical" evidence="6">
    <location>
        <begin position="349"/>
        <end position="369"/>
    </location>
</feature>
<keyword evidence="9" id="KW-1185">Reference proteome</keyword>
<comment type="caution">
    <text evidence="8">The sequence shown here is derived from an EMBL/GenBank/DDBJ whole genome shotgun (WGS) entry which is preliminary data.</text>
</comment>
<dbReference type="Proteomes" id="UP000620104">
    <property type="component" value="Unassembled WGS sequence"/>
</dbReference>
<evidence type="ECO:0000256" key="4">
    <source>
        <dbReference type="ARBA" id="ARBA00023136"/>
    </source>
</evidence>
<gene>
    <name evidence="8" type="ORF">NliqN6_3722</name>
</gene>
<dbReference type="PROSITE" id="PS50850">
    <property type="entry name" value="MFS"/>
    <property type="match status" value="1"/>
</dbReference>
<dbReference type="AlphaFoldDB" id="A0A8H3TU80"/>
<proteinExistence type="predicted"/>
<dbReference type="FunFam" id="1.20.1250.20:FF:000011">
    <property type="entry name" value="MFS multidrug transporter, putative"/>
    <property type="match status" value="1"/>
</dbReference>
<dbReference type="CDD" id="cd17323">
    <property type="entry name" value="MFS_Tpo1_MDR_like"/>
    <property type="match status" value="1"/>
</dbReference>
<evidence type="ECO:0000256" key="3">
    <source>
        <dbReference type="ARBA" id="ARBA00022989"/>
    </source>
</evidence>
<feature type="transmembrane region" description="Helical" evidence="6">
    <location>
        <begin position="466"/>
        <end position="485"/>
    </location>
</feature>
<accession>A0A8H3TU80</accession>
<dbReference type="SUPFAM" id="SSF103473">
    <property type="entry name" value="MFS general substrate transporter"/>
    <property type="match status" value="1"/>
</dbReference>
<dbReference type="Gene3D" id="1.20.1250.20">
    <property type="entry name" value="MFS general substrate transporter like domains"/>
    <property type="match status" value="1"/>
</dbReference>
<evidence type="ECO:0000256" key="2">
    <source>
        <dbReference type="ARBA" id="ARBA00022692"/>
    </source>
</evidence>
<feature type="transmembrane region" description="Helical" evidence="6">
    <location>
        <begin position="320"/>
        <end position="342"/>
    </location>
</feature>
<dbReference type="PANTHER" id="PTHR23502">
    <property type="entry name" value="MAJOR FACILITATOR SUPERFAMILY"/>
    <property type="match status" value="1"/>
</dbReference>
<evidence type="ECO:0000256" key="6">
    <source>
        <dbReference type="SAM" id="Phobius"/>
    </source>
</evidence>
<dbReference type="GO" id="GO:0005886">
    <property type="term" value="C:plasma membrane"/>
    <property type="evidence" value="ECO:0007669"/>
    <property type="project" value="TreeGrafter"/>
</dbReference>
<dbReference type="InterPro" id="IPR020846">
    <property type="entry name" value="MFS_dom"/>
</dbReference>
<dbReference type="OrthoDB" id="3357846at2759"/>
<feature type="transmembrane region" description="Helical" evidence="6">
    <location>
        <begin position="533"/>
        <end position="555"/>
    </location>
</feature>
<feature type="domain" description="Major facilitator superfamily (MFS) profile" evidence="7">
    <location>
        <begin position="193"/>
        <end position="626"/>
    </location>
</feature>
<dbReference type="EMBL" id="BLZA01000021">
    <property type="protein sequence ID" value="GHJ87320.1"/>
    <property type="molecule type" value="Genomic_DNA"/>
</dbReference>
<dbReference type="GO" id="GO:0015244">
    <property type="term" value="F:fluconazole transmembrane transporter activity"/>
    <property type="evidence" value="ECO:0007669"/>
    <property type="project" value="TreeGrafter"/>
</dbReference>
<keyword evidence="4 6" id="KW-0472">Membrane</keyword>
<evidence type="ECO:0000256" key="5">
    <source>
        <dbReference type="SAM" id="MobiDB-lite"/>
    </source>
</evidence>
<feature type="region of interest" description="Disordered" evidence="5">
    <location>
        <begin position="132"/>
        <end position="155"/>
    </location>
</feature>
<sequence length="636" mass="70528">MRDTFRDSTFGQIVRLIGGKKLFPFPEERPGFEVPARYRRDEKTLHLLRLRENRSKAVEGAKKHREEVLKKRDEMPVRIAPVSPPSEDAMVSDAVLRADIETARQEKPVRIAPPRIHEGDLIDVRQAGNVRPSLDSEATRYPSQASGDSRMEQVDPNEELGIKEGEDPNIVDWYGPDDPENPLNFSLFKKCFVTFCIALITISVYMGSSIVTPGILDIVQEFGKSQIVATLVLALFVLGYGTGPLILSPLSEIPSLGRTPIYIVTLFLFMILQVPTALVSNFAGFCILRFLAGFIGSPPLATGGASVGDMFGPKTRTYALGAWGIAAVSGPAVGPIVAGFAVNAKTWRWAFWEMLWLSGFSLVFLFFLLPETSSQTILLKRAKRLRKLTGNGELKSKSEIEQSQMTPKQVAKMTLLKPFQLNFSDPILFALNLYIAFVYAVLYSWFEAFPLVYEQMYGMSLPIAQLPFAALLVGSIVSLAGYFLWHKYWWIPRYDAADGKIAPELRLPPAFVGALCLPICLFPFAWSSGRTHWMAPVAFSSVFSAGATLLFSPIINYIQDAYPDTAASALAANDFFRSVFGAAMPIVASPLFKNLKVDWGCSLLGFISLVFIPIPIFLYKFGKVARKHSKYAQSPV</sequence>
<reference evidence="8" key="1">
    <citation type="submission" date="2020-07" db="EMBL/GenBank/DDBJ databases">
        <title>Draft Genome Sequence of a Deep-Sea Yeast, Naganishia (Cryptococcus) liquefaciens strain N6.</title>
        <authorList>
            <person name="Han Y.W."/>
            <person name="Kajitani R."/>
            <person name="Morimoto H."/>
            <person name="Parhat M."/>
            <person name="Tsubouchi H."/>
            <person name="Bakenova O."/>
            <person name="Ogata M."/>
            <person name="Argunhan B."/>
            <person name="Aoki R."/>
            <person name="Kajiwara S."/>
            <person name="Itoh T."/>
            <person name="Iwasaki H."/>
        </authorList>
    </citation>
    <scope>NUCLEOTIDE SEQUENCE</scope>
    <source>
        <strain evidence="8">N6</strain>
    </source>
</reference>
<feature type="transmembrane region" description="Helical" evidence="6">
    <location>
        <begin position="505"/>
        <end position="526"/>
    </location>
</feature>
<keyword evidence="2 6" id="KW-0812">Transmembrane</keyword>
<feature type="transmembrane region" description="Helical" evidence="6">
    <location>
        <begin position="427"/>
        <end position="446"/>
    </location>
</feature>
<protein>
    <recommendedName>
        <fullName evidence="7">Major facilitator superfamily (MFS) profile domain-containing protein</fullName>
    </recommendedName>
</protein>
<feature type="transmembrane region" description="Helical" evidence="6">
    <location>
        <begin position="228"/>
        <end position="247"/>
    </location>
</feature>
<feature type="transmembrane region" description="Helical" evidence="6">
    <location>
        <begin position="259"/>
        <end position="279"/>
    </location>
</feature>
<dbReference type="InterPro" id="IPR036259">
    <property type="entry name" value="MFS_trans_sf"/>
</dbReference>